<sequence length="309" mass="32457">MNHHVIVGSGPIGTALTARLTADGHEVTVVTRSGGESRDGVRHLALDAGDADALSTVAAGAAVLYNAANPRDYHRWAEIWPPLAASLLTTAERTGAVLATVGNLYGYGPVDGPISEDLPQAATFTGGRVRAGMSADAFAAHEAGRVRSVEVRASDYLGGGAYAHANLAARAALAGRTAMVVGDPDQPHTWTGTDDTARTLVAVATDERHHGRAWHVPSNEPRPLRRVVADVAERAGVPVPRILGVPAWAIRSAGLGNGQMRAMADVMYQHTRPYVLDDSDARRELGLAPTPWTDLLDDVVATERSRAAA</sequence>
<feature type="domain" description="NAD-dependent epimerase/dehydratase" evidence="1">
    <location>
        <begin position="8"/>
        <end position="213"/>
    </location>
</feature>
<dbReference type="EMBL" id="JBHUGD010000003">
    <property type="protein sequence ID" value="MFD1947251.1"/>
    <property type="molecule type" value="Genomic_DNA"/>
</dbReference>
<dbReference type="Proteomes" id="UP001597351">
    <property type="component" value="Unassembled WGS sequence"/>
</dbReference>
<dbReference type="InterPro" id="IPR001509">
    <property type="entry name" value="Epimerase_deHydtase"/>
</dbReference>
<proteinExistence type="predicted"/>
<reference evidence="3" key="1">
    <citation type="journal article" date="2019" name="Int. J. Syst. Evol. Microbiol.">
        <title>The Global Catalogue of Microorganisms (GCM) 10K type strain sequencing project: providing services to taxonomists for standard genome sequencing and annotation.</title>
        <authorList>
            <consortium name="The Broad Institute Genomics Platform"/>
            <consortium name="The Broad Institute Genome Sequencing Center for Infectious Disease"/>
            <person name="Wu L."/>
            <person name="Ma J."/>
        </authorList>
    </citation>
    <scope>NUCLEOTIDE SEQUENCE [LARGE SCALE GENOMIC DNA]</scope>
    <source>
        <strain evidence="3">CGMCC 1.12477</strain>
    </source>
</reference>
<evidence type="ECO:0000259" key="1">
    <source>
        <dbReference type="Pfam" id="PF01370"/>
    </source>
</evidence>
<organism evidence="2 3">
    <name type="scientific">Nocardioides aestuarii</name>
    <dbReference type="NCBI Taxonomy" id="252231"/>
    <lineage>
        <taxon>Bacteria</taxon>
        <taxon>Bacillati</taxon>
        <taxon>Actinomycetota</taxon>
        <taxon>Actinomycetes</taxon>
        <taxon>Propionibacteriales</taxon>
        <taxon>Nocardioidaceae</taxon>
        <taxon>Nocardioides</taxon>
    </lineage>
</organism>
<dbReference type="SUPFAM" id="SSF51735">
    <property type="entry name" value="NAD(P)-binding Rossmann-fold domains"/>
    <property type="match status" value="1"/>
</dbReference>
<protein>
    <submittedName>
        <fullName evidence="2">NAD-dependent epimerase/dehydratase family protein</fullName>
    </submittedName>
</protein>
<dbReference type="Pfam" id="PF01370">
    <property type="entry name" value="Epimerase"/>
    <property type="match status" value="1"/>
</dbReference>
<keyword evidence="3" id="KW-1185">Reference proteome</keyword>
<dbReference type="PANTHER" id="PTHR43245:SF13">
    <property type="entry name" value="UDP-D-APIOSE_UDP-D-XYLOSE SYNTHASE 2"/>
    <property type="match status" value="1"/>
</dbReference>
<name>A0ABW4TNN4_9ACTN</name>
<evidence type="ECO:0000313" key="2">
    <source>
        <dbReference type="EMBL" id="MFD1947251.1"/>
    </source>
</evidence>
<evidence type="ECO:0000313" key="3">
    <source>
        <dbReference type="Proteomes" id="UP001597351"/>
    </source>
</evidence>
<dbReference type="RefSeq" id="WP_343918166.1">
    <property type="nucleotide sequence ID" value="NZ_BAAAJT010000002.1"/>
</dbReference>
<dbReference type="InterPro" id="IPR050177">
    <property type="entry name" value="Lipid_A_modif_metabolic_enz"/>
</dbReference>
<dbReference type="Gene3D" id="3.40.50.720">
    <property type="entry name" value="NAD(P)-binding Rossmann-like Domain"/>
    <property type="match status" value="1"/>
</dbReference>
<comment type="caution">
    <text evidence="2">The sequence shown here is derived from an EMBL/GenBank/DDBJ whole genome shotgun (WGS) entry which is preliminary data.</text>
</comment>
<dbReference type="PANTHER" id="PTHR43245">
    <property type="entry name" value="BIFUNCTIONAL POLYMYXIN RESISTANCE PROTEIN ARNA"/>
    <property type="match status" value="1"/>
</dbReference>
<gene>
    <name evidence="2" type="ORF">ACFSDE_10650</name>
</gene>
<accession>A0ABW4TNN4</accession>
<dbReference type="InterPro" id="IPR036291">
    <property type="entry name" value="NAD(P)-bd_dom_sf"/>
</dbReference>